<dbReference type="PANTHER" id="PTHR19136:SF81">
    <property type="entry name" value="MOLYBDENUM COFACTOR GUANYLYLTRANSFERASE"/>
    <property type="match status" value="1"/>
</dbReference>
<comment type="catalytic activity">
    <reaction evidence="8">
        <text>Mo-molybdopterin + GTP + H(+) = Mo-molybdopterin guanine dinucleotide + diphosphate</text>
        <dbReference type="Rhea" id="RHEA:34243"/>
        <dbReference type="ChEBI" id="CHEBI:15378"/>
        <dbReference type="ChEBI" id="CHEBI:33019"/>
        <dbReference type="ChEBI" id="CHEBI:37565"/>
        <dbReference type="ChEBI" id="CHEBI:71302"/>
        <dbReference type="ChEBI" id="CHEBI:71310"/>
        <dbReference type="EC" id="2.7.7.77"/>
    </reaction>
</comment>
<comment type="subcellular location">
    <subcellularLocation>
        <location evidence="8">Cytoplasm</location>
    </subcellularLocation>
</comment>
<comment type="similarity">
    <text evidence="8">Belongs to the MobA family.</text>
</comment>
<evidence type="ECO:0000256" key="1">
    <source>
        <dbReference type="ARBA" id="ARBA00022490"/>
    </source>
</evidence>
<feature type="domain" description="MobA-like NTP transferase" evidence="9">
    <location>
        <begin position="5"/>
        <end position="149"/>
    </location>
</feature>
<evidence type="ECO:0000259" key="9">
    <source>
        <dbReference type="Pfam" id="PF12804"/>
    </source>
</evidence>
<dbReference type="InterPro" id="IPR013482">
    <property type="entry name" value="Molybde_CF_guanTrfase"/>
</dbReference>
<comment type="caution">
    <text evidence="8">Lacks conserved residue(s) required for the propagation of feature annotation.</text>
</comment>
<keyword evidence="6 8" id="KW-0342">GTP-binding</keyword>
<dbReference type="CDD" id="cd02503">
    <property type="entry name" value="MobA"/>
    <property type="match status" value="1"/>
</dbReference>
<evidence type="ECO:0000313" key="10">
    <source>
        <dbReference type="EMBL" id="MEC5386320.1"/>
    </source>
</evidence>
<keyword evidence="1 8" id="KW-0963">Cytoplasm</keyword>
<proteinExistence type="inferred from homology"/>
<keyword evidence="3 8" id="KW-0479">Metal-binding</keyword>
<dbReference type="GO" id="GO:0061603">
    <property type="term" value="F:molybdenum cofactor guanylyltransferase activity"/>
    <property type="evidence" value="ECO:0007669"/>
    <property type="project" value="UniProtKB-EC"/>
</dbReference>
<organism evidence="10 11">
    <name type="scientific">Uliginosibacterium silvisoli</name>
    <dbReference type="NCBI Taxonomy" id="3114758"/>
    <lineage>
        <taxon>Bacteria</taxon>
        <taxon>Pseudomonadati</taxon>
        <taxon>Pseudomonadota</taxon>
        <taxon>Betaproteobacteria</taxon>
        <taxon>Rhodocyclales</taxon>
        <taxon>Zoogloeaceae</taxon>
        <taxon>Uliginosibacterium</taxon>
    </lineage>
</organism>
<protein>
    <recommendedName>
        <fullName evidence="8">Molybdenum cofactor guanylyltransferase</fullName>
        <shortName evidence="8">MoCo guanylyltransferase</shortName>
        <ecNumber evidence="8">2.7.7.77</ecNumber>
    </recommendedName>
    <alternativeName>
        <fullName evidence="8">GTP:molybdopterin guanylyltransferase</fullName>
    </alternativeName>
    <alternativeName>
        <fullName evidence="8">Mo-MPT guanylyltransferase</fullName>
    </alternativeName>
    <alternativeName>
        <fullName evidence="8">Molybdopterin guanylyltransferase</fullName>
    </alternativeName>
    <alternativeName>
        <fullName evidence="8">Molybdopterin-guanine dinucleotide synthase</fullName>
        <shortName evidence="8">MGD synthase</shortName>
    </alternativeName>
</protein>
<evidence type="ECO:0000256" key="5">
    <source>
        <dbReference type="ARBA" id="ARBA00022842"/>
    </source>
</evidence>
<reference evidence="10 11" key="1">
    <citation type="submission" date="2024-01" db="EMBL/GenBank/DDBJ databases">
        <title>Uliginosibacterium soil sp. nov.</title>
        <authorList>
            <person name="Lv Y."/>
        </authorList>
    </citation>
    <scope>NUCLEOTIDE SEQUENCE [LARGE SCALE GENOMIC DNA]</scope>
    <source>
        <strain evidence="10 11">H3</strain>
    </source>
</reference>
<dbReference type="Proteomes" id="UP001331561">
    <property type="component" value="Unassembled WGS sequence"/>
</dbReference>
<gene>
    <name evidence="8 10" type="primary">mobA</name>
    <name evidence="10" type="ORF">VVD49_11340</name>
</gene>
<dbReference type="InterPro" id="IPR025877">
    <property type="entry name" value="MobA-like_NTP_Trfase"/>
</dbReference>
<feature type="binding site" evidence="8">
    <location>
        <position position="21"/>
    </location>
    <ligand>
        <name>GTP</name>
        <dbReference type="ChEBI" id="CHEBI:37565"/>
    </ligand>
</feature>
<feature type="binding site" evidence="8">
    <location>
        <begin position="8"/>
        <end position="10"/>
    </location>
    <ligand>
        <name>GTP</name>
        <dbReference type="ChEBI" id="CHEBI:37565"/>
    </ligand>
</feature>
<evidence type="ECO:0000313" key="11">
    <source>
        <dbReference type="Proteomes" id="UP001331561"/>
    </source>
</evidence>
<keyword evidence="4 8" id="KW-0547">Nucleotide-binding</keyword>
<comment type="domain">
    <text evidence="8">The N-terminal domain determines nucleotide recognition and specific binding, while the C-terminal domain determines the specific binding to the target protein.</text>
</comment>
<comment type="subunit">
    <text evidence="8">Monomer.</text>
</comment>
<dbReference type="RefSeq" id="WP_327599290.1">
    <property type="nucleotide sequence ID" value="NZ_JAYXHS010000002.1"/>
</dbReference>
<name>A0ABU6K3P2_9RHOO</name>
<dbReference type="HAMAP" id="MF_00316">
    <property type="entry name" value="MobA"/>
    <property type="match status" value="1"/>
</dbReference>
<feature type="binding site" evidence="8">
    <location>
        <position position="67"/>
    </location>
    <ligand>
        <name>GTP</name>
        <dbReference type="ChEBI" id="CHEBI:37565"/>
    </ligand>
</feature>
<evidence type="ECO:0000256" key="3">
    <source>
        <dbReference type="ARBA" id="ARBA00022723"/>
    </source>
</evidence>
<comment type="caution">
    <text evidence="10">The sequence shown here is derived from an EMBL/GenBank/DDBJ whole genome shotgun (WGS) entry which is preliminary data.</text>
</comment>
<keyword evidence="2 8" id="KW-0808">Transferase</keyword>
<evidence type="ECO:0000256" key="2">
    <source>
        <dbReference type="ARBA" id="ARBA00022679"/>
    </source>
</evidence>
<dbReference type="InterPro" id="IPR029044">
    <property type="entry name" value="Nucleotide-diphossugar_trans"/>
</dbReference>
<accession>A0ABU6K3P2</accession>
<dbReference type="EMBL" id="JAYXHS010000002">
    <property type="protein sequence ID" value="MEC5386320.1"/>
    <property type="molecule type" value="Genomic_DNA"/>
</dbReference>
<feature type="binding site" evidence="8">
    <location>
        <position position="97"/>
    </location>
    <ligand>
        <name>GTP</name>
        <dbReference type="ChEBI" id="CHEBI:37565"/>
    </ligand>
</feature>
<comment type="function">
    <text evidence="8">Transfers a GMP moiety from GTP to Mo-molybdopterin (Mo-MPT) cofactor (Moco or molybdenum cofactor) to form Mo-molybdopterin guanine dinucleotide (Mo-MGD) cofactor.</text>
</comment>
<keyword evidence="7 8" id="KW-0501">Molybdenum cofactor biosynthesis</keyword>
<keyword evidence="11" id="KW-1185">Reference proteome</keyword>
<sequence length="184" mass="19780">MGVTALILAGGLGSRMGGADKGWIEFDGTPLVERLLAQLSAQADHIIISANRNLDRYAALPASVVSDLRPDYAGPLAGIEAALSACETEWLLTSPVDTLKLPPDYAQRMLEAGPSVVVQGGRLQPVFMLIPRSALHALQRFLDAGERKVGLWVEQQGLSRVSFDDAPGAFTNLNDWQAMQQAQQ</sequence>
<dbReference type="Pfam" id="PF12804">
    <property type="entry name" value="NTP_transf_3"/>
    <property type="match status" value="1"/>
</dbReference>
<evidence type="ECO:0000256" key="4">
    <source>
        <dbReference type="ARBA" id="ARBA00022741"/>
    </source>
</evidence>
<comment type="cofactor">
    <cofactor evidence="8">
        <name>Mg(2+)</name>
        <dbReference type="ChEBI" id="CHEBI:18420"/>
    </cofactor>
</comment>
<evidence type="ECO:0000256" key="7">
    <source>
        <dbReference type="ARBA" id="ARBA00023150"/>
    </source>
</evidence>
<feature type="binding site" evidence="8">
    <location>
        <position position="97"/>
    </location>
    <ligand>
        <name>Mg(2+)</name>
        <dbReference type="ChEBI" id="CHEBI:18420"/>
    </ligand>
</feature>
<keyword evidence="5 8" id="KW-0460">Magnesium</keyword>
<dbReference type="NCBIfam" id="TIGR02665">
    <property type="entry name" value="molyb_mobA"/>
    <property type="match status" value="1"/>
</dbReference>
<evidence type="ECO:0000256" key="6">
    <source>
        <dbReference type="ARBA" id="ARBA00023134"/>
    </source>
</evidence>
<dbReference type="EC" id="2.7.7.77" evidence="8"/>
<dbReference type="PANTHER" id="PTHR19136">
    <property type="entry name" value="MOLYBDENUM COFACTOR GUANYLYLTRANSFERASE"/>
    <property type="match status" value="1"/>
</dbReference>
<evidence type="ECO:0000256" key="8">
    <source>
        <dbReference type="HAMAP-Rule" id="MF_00316"/>
    </source>
</evidence>
<dbReference type="Gene3D" id="3.90.550.10">
    <property type="entry name" value="Spore Coat Polysaccharide Biosynthesis Protein SpsA, Chain A"/>
    <property type="match status" value="1"/>
</dbReference>
<keyword evidence="10" id="KW-0548">Nucleotidyltransferase</keyword>
<dbReference type="SUPFAM" id="SSF53448">
    <property type="entry name" value="Nucleotide-diphospho-sugar transferases"/>
    <property type="match status" value="1"/>
</dbReference>